<feature type="compositionally biased region" description="Basic and acidic residues" evidence="1">
    <location>
        <begin position="101"/>
        <end position="116"/>
    </location>
</feature>
<feature type="compositionally biased region" description="Basic residues" evidence="1">
    <location>
        <begin position="1"/>
        <end position="11"/>
    </location>
</feature>
<reference evidence="2" key="1">
    <citation type="submission" date="2020-04" db="EMBL/GenBank/DDBJ databases">
        <authorList>
            <person name="Chiriac C."/>
            <person name="Salcher M."/>
            <person name="Ghai R."/>
            <person name="Kavagutti S V."/>
        </authorList>
    </citation>
    <scope>NUCLEOTIDE SEQUENCE</scope>
</reference>
<dbReference type="EMBL" id="LR796286">
    <property type="protein sequence ID" value="CAB4134066.1"/>
    <property type="molecule type" value="Genomic_DNA"/>
</dbReference>
<protein>
    <submittedName>
        <fullName evidence="2">Uncharacterized protein</fullName>
    </submittedName>
</protein>
<gene>
    <name evidence="3" type="ORF">UFOVP268_12</name>
    <name evidence="2" type="ORF">UFOVP97_50</name>
</gene>
<accession>A0A6J5L5G2</accession>
<feature type="region of interest" description="Disordered" evidence="1">
    <location>
        <begin position="93"/>
        <end position="116"/>
    </location>
</feature>
<name>A0A6J5L5G2_9CAUD</name>
<dbReference type="EMBL" id="LR796216">
    <property type="protein sequence ID" value="CAB4127820.1"/>
    <property type="molecule type" value="Genomic_DNA"/>
</dbReference>
<organism evidence="2">
    <name type="scientific">uncultured Caudovirales phage</name>
    <dbReference type="NCBI Taxonomy" id="2100421"/>
    <lineage>
        <taxon>Viruses</taxon>
        <taxon>Duplodnaviria</taxon>
        <taxon>Heunggongvirae</taxon>
        <taxon>Uroviricota</taxon>
        <taxon>Caudoviricetes</taxon>
        <taxon>Peduoviridae</taxon>
        <taxon>Maltschvirus</taxon>
        <taxon>Maltschvirus maltsch</taxon>
    </lineage>
</organism>
<evidence type="ECO:0000256" key="1">
    <source>
        <dbReference type="SAM" id="MobiDB-lite"/>
    </source>
</evidence>
<feature type="region of interest" description="Disordered" evidence="1">
    <location>
        <begin position="1"/>
        <end position="57"/>
    </location>
</feature>
<proteinExistence type="predicted"/>
<evidence type="ECO:0000313" key="2">
    <source>
        <dbReference type="EMBL" id="CAB4127820.1"/>
    </source>
</evidence>
<sequence>MRITAKPKKVTVAKGVKVPKGTEEKMRSKKGSSSAGKYKTVSPKEFAGSSGGSNKYSFPINTMARARNALSRAHFAPDPAGIKRAVYRKYPELKKRKLKREGKDDGKAKNEKSANA</sequence>
<evidence type="ECO:0000313" key="3">
    <source>
        <dbReference type="EMBL" id="CAB4134066.1"/>
    </source>
</evidence>